<evidence type="ECO:0000313" key="2">
    <source>
        <dbReference type="EMBL" id="KAF8772299.1"/>
    </source>
</evidence>
<dbReference type="Proteomes" id="UP000636709">
    <property type="component" value="Unassembled WGS sequence"/>
</dbReference>
<organism evidence="2 3">
    <name type="scientific">Digitaria exilis</name>
    <dbReference type="NCBI Taxonomy" id="1010633"/>
    <lineage>
        <taxon>Eukaryota</taxon>
        <taxon>Viridiplantae</taxon>
        <taxon>Streptophyta</taxon>
        <taxon>Embryophyta</taxon>
        <taxon>Tracheophyta</taxon>
        <taxon>Spermatophyta</taxon>
        <taxon>Magnoliopsida</taxon>
        <taxon>Liliopsida</taxon>
        <taxon>Poales</taxon>
        <taxon>Poaceae</taxon>
        <taxon>PACMAD clade</taxon>
        <taxon>Panicoideae</taxon>
        <taxon>Panicodae</taxon>
        <taxon>Paniceae</taxon>
        <taxon>Anthephorinae</taxon>
        <taxon>Digitaria</taxon>
    </lineage>
</organism>
<evidence type="ECO:0000313" key="3">
    <source>
        <dbReference type="Proteomes" id="UP000636709"/>
    </source>
</evidence>
<evidence type="ECO:0000256" key="1">
    <source>
        <dbReference type="SAM" id="MobiDB-lite"/>
    </source>
</evidence>
<name>A0A835FRZ5_9POAL</name>
<gene>
    <name evidence="2" type="ORF">HU200_005891</name>
</gene>
<dbReference type="AlphaFoldDB" id="A0A835FRZ5"/>
<protein>
    <submittedName>
        <fullName evidence="2">Uncharacterized protein</fullName>
    </submittedName>
</protein>
<feature type="region of interest" description="Disordered" evidence="1">
    <location>
        <begin position="1"/>
        <end position="65"/>
    </location>
</feature>
<accession>A0A835FRZ5</accession>
<feature type="compositionally biased region" description="Basic and acidic residues" evidence="1">
    <location>
        <begin position="8"/>
        <end position="31"/>
    </location>
</feature>
<dbReference type="OrthoDB" id="687234at2759"/>
<sequence>MNNINHIAEAEKRQNQKPRRLENRMSMREIRSILNPKPPTQWPSPYHELRESNPSLVPLPGEEMDDKRRELYATAKEFQWMEEDDAKLQGTKGYVDMDDDWVRRRAEAMKKARAFLIDDTEEEEDSDVESDYGDDDDDIDVLLLKAAAVNQTH</sequence>
<dbReference type="EMBL" id="JACEFO010000414">
    <property type="protein sequence ID" value="KAF8772299.1"/>
    <property type="molecule type" value="Genomic_DNA"/>
</dbReference>
<reference evidence="2" key="1">
    <citation type="submission" date="2020-07" db="EMBL/GenBank/DDBJ databases">
        <title>Genome sequence and genetic diversity analysis of an under-domesticated orphan crop, white fonio (Digitaria exilis).</title>
        <authorList>
            <person name="Bennetzen J.L."/>
            <person name="Chen S."/>
            <person name="Ma X."/>
            <person name="Wang X."/>
            <person name="Yssel A.E.J."/>
            <person name="Chaluvadi S.R."/>
            <person name="Johnson M."/>
            <person name="Gangashetty P."/>
            <person name="Hamidou F."/>
            <person name="Sanogo M.D."/>
            <person name="Zwaenepoel A."/>
            <person name="Wallace J."/>
            <person name="Van De Peer Y."/>
            <person name="Van Deynze A."/>
        </authorList>
    </citation>
    <scope>NUCLEOTIDE SEQUENCE</scope>
    <source>
        <tissue evidence="2">Leaves</tissue>
    </source>
</reference>
<keyword evidence="3" id="KW-1185">Reference proteome</keyword>
<comment type="caution">
    <text evidence="2">The sequence shown here is derived from an EMBL/GenBank/DDBJ whole genome shotgun (WGS) entry which is preliminary data.</text>
</comment>
<proteinExistence type="predicted"/>